<proteinExistence type="predicted"/>
<feature type="region of interest" description="Disordered" evidence="1">
    <location>
        <begin position="111"/>
        <end position="137"/>
    </location>
</feature>
<accession>A0A5J9TLH7</accession>
<dbReference type="OrthoDB" id="585971at2759"/>
<dbReference type="EMBL" id="RWGY01000039">
    <property type="protein sequence ID" value="TVU12162.1"/>
    <property type="molecule type" value="Genomic_DNA"/>
</dbReference>
<reference evidence="2 3" key="1">
    <citation type="journal article" date="2019" name="Sci. Rep.">
        <title>A high-quality genome of Eragrostis curvula grass provides insights into Poaceae evolution and supports new strategies to enhance forage quality.</title>
        <authorList>
            <person name="Carballo J."/>
            <person name="Santos B.A.C.M."/>
            <person name="Zappacosta D."/>
            <person name="Garbus I."/>
            <person name="Selva J.P."/>
            <person name="Gallo C.A."/>
            <person name="Diaz A."/>
            <person name="Albertini E."/>
            <person name="Caccamo M."/>
            <person name="Echenique V."/>
        </authorList>
    </citation>
    <scope>NUCLEOTIDE SEQUENCE [LARGE SCALE GENOMIC DNA]</scope>
    <source>
        <strain evidence="3">cv. Victoria</strain>
        <tissue evidence="2">Leaf</tissue>
    </source>
</reference>
<dbReference type="Proteomes" id="UP000324897">
    <property type="component" value="Chromosome 3"/>
</dbReference>
<evidence type="ECO:0000313" key="2">
    <source>
        <dbReference type="EMBL" id="TVU12162.1"/>
    </source>
</evidence>
<organism evidence="2 3">
    <name type="scientific">Eragrostis curvula</name>
    <name type="common">weeping love grass</name>
    <dbReference type="NCBI Taxonomy" id="38414"/>
    <lineage>
        <taxon>Eukaryota</taxon>
        <taxon>Viridiplantae</taxon>
        <taxon>Streptophyta</taxon>
        <taxon>Embryophyta</taxon>
        <taxon>Tracheophyta</taxon>
        <taxon>Spermatophyta</taxon>
        <taxon>Magnoliopsida</taxon>
        <taxon>Liliopsida</taxon>
        <taxon>Poales</taxon>
        <taxon>Poaceae</taxon>
        <taxon>PACMAD clade</taxon>
        <taxon>Chloridoideae</taxon>
        <taxon>Eragrostideae</taxon>
        <taxon>Eragrostidinae</taxon>
        <taxon>Eragrostis</taxon>
    </lineage>
</organism>
<evidence type="ECO:0000313" key="3">
    <source>
        <dbReference type="Proteomes" id="UP000324897"/>
    </source>
</evidence>
<sequence length="197" mass="21762">MESTVIAAHRHSILFKVTVPFEDPDTWHYACCFPLDYFVYSASTSPPSLTRLPPCFEGGAVNPQVDEMFMPYRNQRQRTMMDQDMGILSHDDDDDGGEYFTVADLGTVTGRLHQSAGGDTGSHGVKSAPDLPSPTSRTSVLANSLLTRNFSQFWTPEFLNCLGAAYALQVLKLTHLKLPPVHIAMLGHTIGYINPEN</sequence>
<name>A0A5J9TLH7_9POAL</name>
<evidence type="ECO:0000256" key="1">
    <source>
        <dbReference type="SAM" id="MobiDB-lite"/>
    </source>
</evidence>
<dbReference type="Gramene" id="TVU12162">
    <property type="protein sequence ID" value="TVU12162"/>
    <property type="gene ID" value="EJB05_45792"/>
</dbReference>
<gene>
    <name evidence="2" type="ORF">EJB05_45792</name>
</gene>
<protein>
    <submittedName>
        <fullName evidence="2">Uncharacterized protein</fullName>
    </submittedName>
</protein>
<comment type="caution">
    <text evidence="2">The sequence shown here is derived from an EMBL/GenBank/DDBJ whole genome shotgun (WGS) entry which is preliminary data.</text>
</comment>
<keyword evidence="3" id="KW-1185">Reference proteome</keyword>
<dbReference type="AlphaFoldDB" id="A0A5J9TLH7"/>